<keyword evidence="2 5" id="KW-0812">Transmembrane</keyword>
<dbReference type="GO" id="GO:0016020">
    <property type="term" value="C:membrane"/>
    <property type="evidence" value="ECO:0007669"/>
    <property type="project" value="UniProtKB-SubCell"/>
</dbReference>
<keyword evidence="4 5" id="KW-0472">Membrane</keyword>
<dbReference type="AlphaFoldDB" id="A0AA45C8V7"/>
<dbReference type="InterPro" id="IPR013525">
    <property type="entry name" value="ABC2_TM"/>
</dbReference>
<evidence type="ECO:0000313" key="7">
    <source>
        <dbReference type="EMBL" id="PWJ96476.1"/>
    </source>
</evidence>
<evidence type="ECO:0000259" key="6">
    <source>
        <dbReference type="Pfam" id="PF01061"/>
    </source>
</evidence>
<feature type="transmembrane region" description="Helical" evidence="5">
    <location>
        <begin position="89"/>
        <end position="117"/>
    </location>
</feature>
<keyword evidence="8" id="KW-1185">Reference proteome</keyword>
<sequence length="238" mass="26457">MRAFLYGVVLQWKLDIRSNTSLVTCYLVPLLFFAIMGGIFTSIVPTMKNTLIQTMTVMGVSMGAIIGLPPTILETYGSDIKKVYRANGVPLYLGVATMFISTFINLMIMSILIFLIAPIVFDAILPTNIPFYFLGLAILIIVSLSIAIVLGLLVKKQAKLTMFSQIIFLPSIMLSGIMFPVNLLPKPLEIIGKVFPATWGYKLMLNSEFQIENLLVLIIVFIIAILSIIFLLKKQVQE</sequence>
<dbReference type="Proteomes" id="UP000245921">
    <property type="component" value="Unassembled WGS sequence"/>
</dbReference>
<evidence type="ECO:0000256" key="2">
    <source>
        <dbReference type="ARBA" id="ARBA00022692"/>
    </source>
</evidence>
<feature type="transmembrane region" description="Helical" evidence="5">
    <location>
        <begin position="166"/>
        <end position="184"/>
    </location>
</feature>
<feature type="transmembrane region" description="Helical" evidence="5">
    <location>
        <begin position="50"/>
        <end position="68"/>
    </location>
</feature>
<feature type="transmembrane region" description="Helical" evidence="5">
    <location>
        <begin position="214"/>
        <end position="232"/>
    </location>
</feature>
<dbReference type="EMBL" id="QGGI01000001">
    <property type="protein sequence ID" value="PWJ96476.1"/>
    <property type="molecule type" value="Genomic_DNA"/>
</dbReference>
<accession>A0AA45C8V7</accession>
<comment type="caution">
    <text evidence="7">The sequence shown here is derived from an EMBL/GenBank/DDBJ whole genome shotgun (WGS) entry which is preliminary data.</text>
</comment>
<evidence type="ECO:0000313" key="8">
    <source>
        <dbReference type="Proteomes" id="UP000245921"/>
    </source>
</evidence>
<feature type="transmembrane region" description="Helical" evidence="5">
    <location>
        <begin position="21"/>
        <end position="44"/>
    </location>
</feature>
<name>A0AA45C8V7_9BACT</name>
<comment type="subcellular location">
    <subcellularLocation>
        <location evidence="1">Membrane</location>
        <topology evidence="1">Multi-pass membrane protein</topology>
    </subcellularLocation>
</comment>
<protein>
    <submittedName>
        <fullName evidence="7">ABC-2 type transport system permease protein</fullName>
    </submittedName>
</protein>
<feature type="domain" description="ABC-2 type transporter transmembrane" evidence="6">
    <location>
        <begin position="11"/>
        <end position="209"/>
    </location>
</feature>
<evidence type="ECO:0000256" key="1">
    <source>
        <dbReference type="ARBA" id="ARBA00004141"/>
    </source>
</evidence>
<evidence type="ECO:0000256" key="4">
    <source>
        <dbReference type="ARBA" id="ARBA00023136"/>
    </source>
</evidence>
<dbReference type="Pfam" id="PF01061">
    <property type="entry name" value="ABC2_membrane"/>
    <property type="match status" value="1"/>
</dbReference>
<reference evidence="7 8" key="1">
    <citation type="submission" date="2018-05" db="EMBL/GenBank/DDBJ databases">
        <title>Genomic Encyclopedia of Type Strains, Phase IV (KMG-IV): sequencing the most valuable type-strain genomes for metagenomic binning, comparative biology and taxonomic classification.</title>
        <authorList>
            <person name="Goeker M."/>
        </authorList>
    </citation>
    <scope>NUCLEOTIDE SEQUENCE [LARGE SCALE GENOMIC DNA]</scope>
    <source>
        <strain evidence="7 8">DSM 24906</strain>
    </source>
</reference>
<organism evidence="7 8">
    <name type="scientific">Oceanotoga teriensis</name>
    <dbReference type="NCBI Taxonomy" id="515440"/>
    <lineage>
        <taxon>Bacteria</taxon>
        <taxon>Thermotogati</taxon>
        <taxon>Thermotogota</taxon>
        <taxon>Thermotogae</taxon>
        <taxon>Petrotogales</taxon>
        <taxon>Petrotogaceae</taxon>
        <taxon>Oceanotoga</taxon>
    </lineage>
</organism>
<evidence type="ECO:0000256" key="5">
    <source>
        <dbReference type="SAM" id="Phobius"/>
    </source>
</evidence>
<evidence type="ECO:0000256" key="3">
    <source>
        <dbReference type="ARBA" id="ARBA00022989"/>
    </source>
</evidence>
<proteinExistence type="predicted"/>
<keyword evidence="3 5" id="KW-1133">Transmembrane helix</keyword>
<feature type="transmembrane region" description="Helical" evidence="5">
    <location>
        <begin position="129"/>
        <end position="154"/>
    </location>
</feature>
<dbReference type="RefSeq" id="WP_109603475.1">
    <property type="nucleotide sequence ID" value="NZ_QGGI01000001.1"/>
</dbReference>
<gene>
    <name evidence="7" type="ORF">C7380_10148</name>
</gene>
<dbReference type="GO" id="GO:0140359">
    <property type="term" value="F:ABC-type transporter activity"/>
    <property type="evidence" value="ECO:0007669"/>
    <property type="project" value="InterPro"/>
</dbReference>